<dbReference type="PROSITE" id="PS51819">
    <property type="entry name" value="VOC"/>
    <property type="match status" value="1"/>
</dbReference>
<keyword evidence="4" id="KW-1185">Reference proteome</keyword>
<dbReference type="SUPFAM" id="SSF54593">
    <property type="entry name" value="Glyoxalase/Bleomycin resistance protein/Dihydroxybiphenyl dioxygenase"/>
    <property type="match status" value="1"/>
</dbReference>
<dbReference type="InterPro" id="IPR037523">
    <property type="entry name" value="VOC_core"/>
</dbReference>
<dbReference type="GO" id="GO:0046872">
    <property type="term" value="F:metal ion binding"/>
    <property type="evidence" value="ECO:0007669"/>
    <property type="project" value="UniProtKB-KW"/>
</dbReference>
<dbReference type="GO" id="GO:0004462">
    <property type="term" value="F:lactoylglutathione lyase activity"/>
    <property type="evidence" value="ECO:0007669"/>
    <property type="project" value="InterPro"/>
</dbReference>
<dbReference type="PANTHER" id="PTHR36113:SF6">
    <property type="entry name" value="FOSFOMYCIN RESISTANCE PROTEIN FOSX"/>
    <property type="match status" value="1"/>
</dbReference>
<dbReference type="InterPro" id="IPR004360">
    <property type="entry name" value="Glyas_Fos-R_dOase_dom"/>
</dbReference>
<dbReference type="KEGG" id="pabs:JIR001_06260"/>
<evidence type="ECO:0000259" key="2">
    <source>
        <dbReference type="PROSITE" id="PS51819"/>
    </source>
</evidence>
<dbReference type="Proteomes" id="UP000677436">
    <property type="component" value="Chromosome"/>
</dbReference>
<reference evidence="3" key="1">
    <citation type="journal article" date="2013" name="Int. J. Syst. Evol. Microbiol.">
        <title>Polycladomyces abyssicola gen. nov., sp. nov., a thermophilic filamentous bacterium isolated from hemipelagic sediment.</title>
        <authorList>
            <person name="Tsubouchi T."/>
            <person name="Shimane Y."/>
            <person name="Mori K."/>
            <person name="Usui K."/>
            <person name="Hiraki T."/>
            <person name="Tame A."/>
            <person name="Uematsu K."/>
            <person name="Maruyama T."/>
            <person name="Hatada Y."/>
        </authorList>
    </citation>
    <scope>NUCLEOTIDE SEQUENCE</scope>
    <source>
        <strain evidence="3">JIR-001</strain>
    </source>
</reference>
<dbReference type="EMBL" id="AP024601">
    <property type="protein sequence ID" value="BCU80843.1"/>
    <property type="molecule type" value="Genomic_DNA"/>
</dbReference>
<dbReference type="AlphaFoldDB" id="A0A8D5UEM8"/>
<dbReference type="InterPro" id="IPR051332">
    <property type="entry name" value="Fosfomycin_Res_Enzymes"/>
</dbReference>
<accession>A0A8D5UEM8</accession>
<organism evidence="3 4">
    <name type="scientific">Polycladomyces abyssicola</name>
    <dbReference type="NCBI Taxonomy" id="1125966"/>
    <lineage>
        <taxon>Bacteria</taxon>
        <taxon>Bacillati</taxon>
        <taxon>Bacillota</taxon>
        <taxon>Bacilli</taxon>
        <taxon>Bacillales</taxon>
        <taxon>Thermoactinomycetaceae</taxon>
        <taxon>Polycladomyces</taxon>
    </lineage>
</organism>
<dbReference type="RefSeq" id="WP_212774154.1">
    <property type="nucleotide sequence ID" value="NZ_AP024601.1"/>
</dbReference>
<evidence type="ECO:0000313" key="4">
    <source>
        <dbReference type="Proteomes" id="UP000677436"/>
    </source>
</evidence>
<dbReference type="PANTHER" id="PTHR36113">
    <property type="entry name" value="LYASE, PUTATIVE-RELATED-RELATED"/>
    <property type="match status" value="1"/>
</dbReference>
<dbReference type="InterPro" id="IPR029068">
    <property type="entry name" value="Glyas_Bleomycin-R_OHBP_Dase"/>
</dbReference>
<reference evidence="3" key="2">
    <citation type="journal article" date="2021" name="Microbiol. Resour. Announc.">
        <title>Complete Genome Sequence of Polycladomyces abyssicola JIR-001T, Isolated from Hemipelagic Sediment in Deep Seawater.</title>
        <authorList>
            <person name="Tsubouchi T."/>
            <person name="Kaneko Y."/>
        </authorList>
    </citation>
    <scope>NUCLEOTIDE SEQUENCE</scope>
    <source>
        <strain evidence="3">JIR-001</strain>
    </source>
</reference>
<dbReference type="Pfam" id="PF00903">
    <property type="entry name" value="Glyoxalase"/>
    <property type="match status" value="1"/>
</dbReference>
<dbReference type="Gene3D" id="3.10.180.10">
    <property type="entry name" value="2,3-Dihydroxybiphenyl 1,2-Dioxygenase, domain 1"/>
    <property type="match status" value="1"/>
</dbReference>
<evidence type="ECO:0000313" key="3">
    <source>
        <dbReference type="EMBL" id="BCU80843.1"/>
    </source>
</evidence>
<name>A0A8D5UEM8_9BACL</name>
<dbReference type="InterPro" id="IPR018146">
    <property type="entry name" value="Glyoxalase_1_CS"/>
</dbReference>
<sequence length="129" mass="14288">MKLAGFNHVTIRVRDLRRSLAFYRDVLGMTLVHLGRTDAYLDGGGAWVCLVEKAESDAQEKAAGVDHVAFSIAESDFDAAVQQLKQHGVTIVRGPVLRGQGWTVNFLDPDGTQLELHTGNLAKRMEVWR</sequence>
<evidence type="ECO:0000256" key="1">
    <source>
        <dbReference type="ARBA" id="ARBA00022723"/>
    </source>
</evidence>
<proteinExistence type="predicted"/>
<protein>
    <recommendedName>
        <fullName evidence="2">VOC domain-containing protein</fullName>
    </recommendedName>
</protein>
<feature type="domain" description="VOC" evidence="2">
    <location>
        <begin position="5"/>
        <end position="119"/>
    </location>
</feature>
<dbReference type="PROSITE" id="PS00934">
    <property type="entry name" value="GLYOXALASE_I_1"/>
    <property type="match status" value="1"/>
</dbReference>
<keyword evidence="1" id="KW-0479">Metal-binding</keyword>
<gene>
    <name evidence="3" type="ORF">JIR001_06260</name>
</gene>